<proteinExistence type="predicted"/>
<organism evidence="1 2">
    <name type="scientific">Fimbriimonas ginsengisoli</name>
    <dbReference type="NCBI Taxonomy" id="1005039"/>
    <lineage>
        <taxon>Bacteria</taxon>
        <taxon>Bacillati</taxon>
        <taxon>Armatimonadota</taxon>
        <taxon>Fimbriimonadia</taxon>
        <taxon>Fimbriimonadales</taxon>
        <taxon>Fimbriimonadaceae</taxon>
        <taxon>Fimbriimonas</taxon>
    </lineage>
</organism>
<reference evidence="1" key="1">
    <citation type="submission" date="2020-07" db="EMBL/GenBank/DDBJ databases">
        <title>Huge and variable diversity of episymbiotic CPR bacteria and DPANN archaea in groundwater ecosystems.</title>
        <authorList>
            <person name="He C.Y."/>
            <person name="Keren R."/>
            <person name="Whittaker M."/>
            <person name="Farag I.F."/>
            <person name="Doudna J."/>
            <person name="Cate J.H.D."/>
            <person name="Banfield J.F."/>
        </authorList>
    </citation>
    <scope>NUCLEOTIDE SEQUENCE</scope>
    <source>
        <strain evidence="1">NC_groundwater_17_Pr7_B-0.1um_64_12</strain>
    </source>
</reference>
<protein>
    <submittedName>
        <fullName evidence="1">Uncharacterized protein</fullName>
    </submittedName>
</protein>
<evidence type="ECO:0000313" key="2">
    <source>
        <dbReference type="Proteomes" id="UP000727962"/>
    </source>
</evidence>
<accession>A0A931LWN8</accession>
<dbReference type="Proteomes" id="UP000727962">
    <property type="component" value="Unassembled WGS sequence"/>
</dbReference>
<name>A0A931LWN8_FIMGI</name>
<evidence type="ECO:0000313" key="1">
    <source>
        <dbReference type="EMBL" id="MBI1757191.1"/>
    </source>
</evidence>
<gene>
    <name evidence="1" type="ORF">HYR64_08815</name>
</gene>
<dbReference type="AlphaFoldDB" id="A0A931LWN8"/>
<sequence length="94" mass="10005">MRLCAECGRPASLRSVRSGEESWLCPRCADRLAVVFPIGSFLASLPEPERPPSACPGCGMPQGEWRRTGLVGCPVCYEAFREELFAAATGGAAS</sequence>
<dbReference type="EMBL" id="JACOSL010000056">
    <property type="protein sequence ID" value="MBI1757191.1"/>
    <property type="molecule type" value="Genomic_DNA"/>
</dbReference>
<comment type="caution">
    <text evidence="1">The sequence shown here is derived from an EMBL/GenBank/DDBJ whole genome shotgun (WGS) entry which is preliminary data.</text>
</comment>